<dbReference type="InterPro" id="IPR036864">
    <property type="entry name" value="Zn2-C6_fun-type_DNA-bd_sf"/>
</dbReference>
<evidence type="ECO:0000256" key="2">
    <source>
        <dbReference type="SAM" id="MobiDB-lite"/>
    </source>
</evidence>
<keyword evidence="1" id="KW-0539">Nucleus</keyword>
<dbReference type="AlphaFoldDB" id="A0AAV9U6L2"/>
<proteinExistence type="predicted"/>
<dbReference type="Gene3D" id="4.10.240.10">
    <property type="entry name" value="Zn(2)-C6 fungal-type DNA-binding domain"/>
    <property type="match status" value="1"/>
</dbReference>
<protein>
    <recommendedName>
        <fullName evidence="3">Zn(2)-C6 fungal-type domain-containing protein</fullName>
    </recommendedName>
</protein>
<feature type="domain" description="Zn(2)-C6 fungal-type" evidence="3">
    <location>
        <begin position="180"/>
        <end position="217"/>
    </location>
</feature>
<dbReference type="GO" id="GO:0008270">
    <property type="term" value="F:zinc ion binding"/>
    <property type="evidence" value="ECO:0007669"/>
    <property type="project" value="InterPro"/>
</dbReference>
<dbReference type="SUPFAM" id="SSF57701">
    <property type="entry name" value="Zn2/Cys6 DNA-binding domain"/>
    <property type="match status" value="1"/>
</dbReference>
<dbReference type="PANTHER" id="PTHR35392:SF3">
    <property type="entry name" value="ZN(2)-C6 FUNGAL-TYPE DOMAIN-CONTAINING PROTEIN"/>
    <property type="match status" value="1"/>
</dbReference>
<dbReference type="InterPro" id="IPR001138">
    <property type="entry name" value="Zn2Cys6_DnaBD"/>
</dbReference>
<sequence>MVDQMSSISSGLESSSLDGFGWIGEVPRSFAHAQTYGNSNSPVIVPSQSPVSIDPSYSYYIPSPENPYVSAGPMPPAITKQPLSSAMPTVPPNMSHPRARQPQLKPPCSDETRICKPRGKRRKHNGSARSQDMLLVNIIPRKAANRDSKGEGCFRVGGKIRSSFNSEDREKTALTRGLGACEPCRRLKVRCNRQNSYSPCERCSSVKHNLSRPPCVHITIIGLKVHRDGSTLTDKLKNWVERQLASVEQSRAISDGHDFLPYEQPRKISVTQDLELELEITVALFDQEAGDKTSYYWVDSKGKKKEIDMPHYFIYDMEEAKRNMERYARQARPLYIKEYLKNTNPIIQKTFEIACQHAKNARSTLIIDALSLWTATRLTEKPWRICGDDLLGVDPYTEEGHPFHGIVPVTPIMDTQIDEITIKTLLYPLREKVLQALHHKLEERRREDWLEIFLAVFILLCDIEWILSDVIKFTKRHHIQPREHAQDKPSLVEAYVHTCKTLLSHFHSYKGAMPFQVDWNKSTDFSGLPSSHIDYIRSLQSRIAVQEAELKTLKNASMYETPMFWCYQAIVEGWRGDVNVGKIPYYTEEDFLTS</sequence>
<gene>
    <name evidence="4" type="ORF">TWF730_003765</name>
</gene>
<dbReference type="PANTHER" id="PTHR35392">
    <property type="entry name" value="ZN(II)2CYS6 TRANSCRIPTION FACTOR (EUROFUNG)-RELATED-RELATED"/>
    <property type="match status" value="1"/>
</dbReference>
<accession>A0AAV9U6L2</accession>
<evidence type="ECO:0000256" key="1">
    <source>
        <dbReference type="ARBA" id="ARBA00023242"/>
    </source>
</evidence>
<dbReference type="InterPro" id="IPR052973">
    <property type="entry name" value="Fungal_sec-metab_reg_TF"/>
</dbReference>
<evidence type="ECO:0000259" key="3">
    <source>
        <dbReference type="PROSITE" id="PS50048"/>
    </source>
</evidence>
<feature type="compositionally biased region" description="Basic residues" evidence="2">
    <location>
        <begin position="115"/>
        <end position="126"/>
    </location>
</feature>
<name>A0AAV9U6L2_9PEZI</name>
<dbReference type="EMBL" id="JAVHNS010000015">
    <property type="protein sequence ID" value="KAK6334551.1"/>
    <property type="molecule type" value="Genomic_DNA"/>
</dbReference>
<dbReference type="GO" id="GO:0000981">
    <property type="term" value="F:DNA-binding transcription factor activity, RNA polymerase II-specific"/>
    <property type="evidence" value="ECO:0007669"/>
    <property type="project" value="InterPro"/>
</dbReference>
<keyword evidence="5" id="KW-1185">Reference proteome</keyword>
<dbReference type="Proteomes" id="UP001373714">
    <property type="component" value="Unassembled WGS sequence"/>
</dbReference>
<dbReference type="PROSITE" id="PS50048">
    <property type="entry name" value="ZN2_CY6_FUNGAL_2"/>
    <property type="match status" value="1"/>
</dbReference>
<reference evidence="4 5" key="1">
    <citation type="submission" date="2019-10" db="EMBL/GenBank/DDBJ databases">
        <authorList>
            <person name="Palmer J.M."/>
        </authorList>
    </citation>
    <scope>NUCLEOTIDE SEQUENCE [LARGE SCALE GENOMIC DNA]</scope>
    <source>
        <strain evidence="4 5">TWF730</strain>
    </source>
</reference>
<evidence type="ECO:0000313" key="4">
    <source>
        <dbReference type="EMBL" id="KAK6334551.1"/>
    </source>
</evidence>
<dbReference type="CDD" id="cd00067">
    <property type="entry name" value="GAL4"/>
    <property type="match status" value="1"/>
</dbReference>
<organism evidence="4 5">
    <name type="scientific">Orbilia blumenaviensis</name>
    <dbReference type="NCBI Taxonomy" id="1796055"/>
    <lineage>
        <taxon>Eukaryota</taxon>
        <taxon>Fungi</taxon>
        <taxon>Dikarya</taxon>
        <taxon>Ascomycota</taxon>
        <taxon>Pezizomycotina</taxon>
        <taxon>Orbiliomycetes</taxon>
        <taxon>Orbiliales</taxon>
        <taxon>Orbiliaceae</taxon>
        <taxon>Orbilia</taxon>
    </lineage>
</organism>
<comment type="caution">
    <text evidence="4">The sequence shown here is derived from an EMBL/GenBank/DDBJ whole genome shotgun (WGS) entry which is preliminary data.</text>
</comment>
<feature type="region of interest" description="Disordered" evidence="2">
    <location>
        <begin position="87"/>
        <end position="131"/>
    </location>
</feature>
<evidence type="ECO:0000313" key="5">
    <source>
        <dbReference type="Proteomes" id="UP001373714"/>
    </source>
</evidence>